<organism evidence="1 2">
    <name type="scientific">Paramecium sonneborni</name>
    <dbReference type="NCBI Taxonomy" id="65129"/>
    <lineage>
        <taxon>Eukaryota</taxon>
        <taxon>Sar</taxon>
        <taxon>Alveolata</taxon>
        <taxon>Ciliophora</taxon>
        <taxon>Intramacronucleata</taxon>
        <taxon>Oligohymenophorea</taxon>
        <taxon>Peniculida</taxon>
        <taxon>Parameciidae</taxon>
        <taxon>Paramecium</taxon>
    </lineage>
</organism>
<accession>A0A8S1KVH8</accession>
<sequence>MEQSQIYQEQKFGQRVPKKFIQTLYEKSICNQEIESPQLVEIIPKMQICFSKVVLTDTYALIFTFNTFTIKFGNFIRKLNFEETTQLMHLESIELINKYLQENLQINQNENIHIKIEKHQDMFSKYQIPLSPIVLTLQDIGVFEIHYPKLEAYFQFSSQTEEIQLTNSDVLHLIGNNFSTIQQYSQRINFGKQRSYVRQFHDLRIKEIGVDIYDQSTFKQLQIKQSKHIKDLNQKILKQVCETDQKYVILTLHPPQLVLKQLKKTIFKQSFTLLEFIHMCFMLQKVQLETFLIMIKLQKQNGKYRFVYNLNEYPIGNELSQTCLRNGLFAKINKSIQYDLNYFKLEYVPFRIIIYDPLEVKEYEMPVDFNVIEQMITLKLNVEFKIY</sequence>
<proteinExistence type="predicted"/>
<evidence type="ECO:0000313" key="2">
    <source>
        <dbReference type="Proteomes" id="UP000692954"/>
    </source>
</evidence>
<protein>
    <submittedName>
        <fullName evidence="1">Uncharacterized protein</fullName>
    </submittedName>
</protein>
<name>A0A8S1KVH8_9CILI</name>
<evidence type="ECO:0000313" key="1">
    <source>
        <dbReference type="EMBL" id="CAD8057332.1"/>
    </source>
</evidence>
<dbReference type="OrthoDB" id="10329443at2759"/>
<dbReference type="AlphaFoldDB" id="A0A8S1KVH8"/>
<reference evidence="1" key="1">
    <citation type="submission" date="2021-01" db="EMBL/GenBank/DDBJ databases">
        <authorList>
            <consortium name="Genoscope - CEA"/>
            <person name="William W."/>
        </authorList>
    </citation>
    <scope>NUCLEOTIDE SEQUENCE</scope>
</reference>
<dbReference type="Proteomes" id="UP000692954">
    <property type="component" value="Unassembled WGS sequence"/>
</dbReference>
<comment type="caution">
    <text evidence="1">The sequence shown here is derived from an EMBL/GenBank/DDBJ whole genome shotgun (WGS) entry which is preliminary data.</text>
</comment>
<keyword evidence="2" id="KW-1185">Reference proteome</keyword>
<gene>
    <name evidence="1" type="ORF">PSON_ATCC_30995.1.T0110153</name>
</gene>
<dbReference type="EMBL" id="CAJJDN010000011">
    <property type="protein sequence ID" value="CAD8057332.1"/>
    <property type="molecule type" value="Genomic_DNA"/>
</dbReference>